<protein>
    <submittedName>
        <fullName evidence="2">Uncharacterized protein</fullName>
    </submittedName>
</protein>
<reference evidence="2 3" key="1">
    <citation type="journal article" date="2013" name="BMC Genomics">
        <title>The miniature genome of a carnivorous plant Genlisea aurea contains a low number of genes and short non-coding sequences.</title>
        <authorList>
            <person name="Leushkin E.V."/>
            <person name="Sutormin R.A."/>
            <person name="Nabieva E.R."/>
            <person name="Penin A.A."/>
            <person name="Kondrashov A.S."/>
            <person name="Logacheva M.D."/>
        </authorList>
    </citation>
    <scope>NUCLEOTIDE SEQUENCE [LARGE SCALE GENOMIC DNA]</scope>
</reference>
<keyword evidence="3" id="KW-1185">Reference proteome</keyword>
<evidence type="ECO:0000313" key="2">
    <source>
        <dbReference type="EMBL" id="EPS73964.1"/>
    </source>
</evidence>
<feature type="region of interest" description="Disordered" evidence="1">
    <location>
        <begin position="109"/>
        <end position="132"/>
    </location>
</feature>
<proteinExistence type="predicted"/>
<gene>
    <name evidence="2" type="ORF">M569_00802</name>
</gene>
<accession>S8D2L7</accession>
<dbReference type="OrthoDB" id="908948at2759"/>
<dbReference type="PANTHER" id="PTHR33257:SF4">
    <property type="entry name" value="EXPRESSED PROTEIN"/>
    <property type="match status" value="1"/>
</dbReference>
<organism evidence="2 3">
    <name type="scientific">Genlisea aurea</name>
    <dbReference type="NCBI Taxonomy" id="192259"/>
    <lineage>
        <taxon>Eukaryota</taxon>
        <taxon>Viridiplantae</taxon>
        <taxon>Streptophyta</taxon>
        <taxon>Embryophyta</taxon>
        <taxon>Tracheophyta</taxon>
        <taxon>Spermatophyta</taxon>
        <taxon>Magnoliopsida</taxon>
        <taxon>eudicotyledons</taxon>
        <taxon>Gunneridae</taxon>
        <taxon>Pentapetalae</taxon>
        <taxon>asterids</taxon>
        <taxon>lamiids</taxon>
        <taxon>Lamiales</taxon>
        <taxon>Lentibulariaceae</taxon>
        <taxon>Genlisea</taxon>
    </lineage>
</organism>
<comment type="caution">
    <text evidence="2">The sequence shown here is derived from an EMBL/GenBank/DDBJ whole genome shotgun (WGS) entry which is preliminary data.</text>
</comment>
<dbReference type="Proteomes" id="UP000015453">
    <property type="component" value="Unassembled WGS sequence"/>
</dbReference>
<feature type="compositionally biased region" description="Low complexity" evidence="1">
    <location>
        <begin position="110"/>
        <end position="132"/>
    </location>
</feature>
<dbReference type="AlphaFoldDB" id="S8D2L7"/>
<sequence>MHRDFNENSFRIRHDDHRFLGRLFSKDKSTSSFRIYSGGVVAGEADGIPFDWETRPGTPKHPSAVDASVRPLTPPPAFYSRNYLPKKSRSKSKLLLHSILRRVSPEKSHVGSSAVSSSSSMRSISMSSSSRSSFSDQASRKWRRFSCFGSYSEETAAVDEMFPSARICFVGEEGDKSSGRRGLDGGWPIVIVKKALFRRGSAA</sequence>
<evidence type="ECO:0000256" key="1">
    <source>
        <dbReference type="SAM" id="MobiDB-lite"/>
    </source>
</evidence>
<dbReference type="EMBL" id="AUSU01000232">
    <property type="protein sequence ID" value="EPS73964.1"/>
    <property type="molecule type" value="Genomic_DNA"/>
</dbReference>
<feature type="region of interest" description="Disordered" evidence="1">
    <location>
        <begin position="51"/>
        <end position="71"/>
    </location>
</feature>
<name>S8D2L7_9LAMI</name>
<evidence type="ECO:0000313" key="3">
    <source>
        <dbReference type="Proteomes" id="UP000015453"/>
    </source>
</evidence>
<dbReference type="PANTHER" id="PTHR33257">
    <property type="entry name" value="OS05G0165500 PROTEIN"/>
    <property type="match status" value="1"/>
</dbReference>